<dbReference type="Gene3D" id="1.10.1780.10">
    <property type="entry name" value="Clp, N-terminal domain"/>
    <property type="match status" value="1"/>
</dbReference>
<sequence>MFNAIKSKLRDMGTIKQLCERAEKHALHDRQPEPGAEHFLLAALEMEDGTARRAFQAAGMDPDGLKAAIAQQYVAALESIGLAVEPTADHHDAVARPPAPGAYHAAPSGQDVMQALADSRNQHAPLLGAHVVAVVAAMPHGIAARALRGMGSDPVLLRTMAEEVAASYSPAT</sequence>
<gene>
    <name evidence="3" type="ORF">GO014_06370</name>
</gene>
<comment type="caution">
    <text evidence="3">The sequence shown here is derived from an EMBL/GenBank/DDBJ whole genome shotgun (WGS) entry which is preliminary data.</text>
</comment>
<keyword evidence="4" id="KW-1185">Reference proteome</keyword>
<protein>
    <submittedName>
        <fullName evidence="3">Peptidase</fullName>
    </submittedName>
</protein>
<evidence type="ECO:0000256" key="1">
    <source>
        <dbReference type="ARBA" id="ARBA00008675"/>
    </source>
</evidence>
<dbReference type="AlphaFoldDB" id="A0A7X3K3I0"/>
<dbReference type="InterPro" id="IPR036628">
    <property type="entry name" value="Clp_N_dom_sf"/>
</dbReference>
<organism evidence="3 4">
    <name type="scientific">Devosia marina</name>
    <dbReference type="NCBI Taxonomy" id="2683198"/>
    <lineage>
        <taxon>Bacteria</taxon>
        <taxon>Pseudomonadati</taxon>
        <taxon>Pseudomonadota</taxon>
        <taxon>Alphaproteobacteria</taxon>
        <taxon>Hyphomicrobiales</taxon>
        <taxon>Devosiaceae</taxon>
        <taxon>Devosia</taxon>
    </lineage>
</organism>
<dbReference type="Proteomes" id="UP000438106">
    <property type="component" value="Unassembled WGS sequence"/>
</dbReference>
<proteinExistence type="inferred from homology"/>
<feature type="domain" description="Clp R" evidence="2">
    <location>
        <begin position="16"/>
        <end position="74"/>
    </location>
</feature>
<evidence type="ECO:0000313" key="3">
    <source>
        <dbReference type="EMBL" id="MVS98644.1"/>
    </source>
</evidence>
<evidence type="ECO:0000313" key="4">
    <source>
        <dbReference type="Proteomes" id="UP000438106"/>
    </source>
</evidence>
<dbReference type="RefSeq" id="WP_157289534.1">
    <property type="nucleotide sequence ID" value="NZ_WQRF01000001.1"/>
</dbReference>
<dbReference type="SUPFAM" id="SSF81923">
    <property type="entry name" value="Double Clp-N motif"/>
    <property type="match status" value="1"/>
</dbReference>
<dbReference type="EMBL" id="WQRF01000001">
    <property type="protein sequence ID" value="MVS98644.1"/>
    <property type="molecule type" value="Genomic_DNA"/>
</dbReference>
<name>A0A7X3K3I0_9HYPH</name>
<reference evidence="3 4" key="1">
    <citation type="submission" date="2019-12" db="EMBL/GenBank/DDBJ databases">
        <title>Devosia maris sp. nov., isolated from the deep seawater.</title>
        <authorList>
            <person name="Liu Y."/>
        </authorList>
    </citation>
    <scope>NUCLEOTIDE SEQUENCE [LARGE SCALE GENOMIC DNA]</scope>
    <source>
        <strain evidence="3 4">L53-10-65</strain>
    </source>
</reference>
<dbReference type="InterPro" id="IPR004176">
    <property type="entry name" value="Clp_R_N"/>
</dbReference>
<comment type="similarity">
    <text evidence="1">Belongs to the ClpA/ClpB family.</text>
</comment>
<evidence type="ECO:0000259" key="2">
    <source>
        <dbReference type="Pfam" id="PF02861"/>
    </source>
</evidence>
<dbReference type="Pfam" id="PF02861">
    <property type="entry name" value="Clp_N"/>
    <property type="match status" value="1"/>
</dbReference>
<accession>A0A7X3K3I0</accession>